<dbReference type="EMBL" id="CAVMJV010000052">
    <property type="protein sequence ID" value="CAK5083870.1"/>
    <property type="molecule type" value="Genomic_DNA"/>
</dbReference>
<name>A0ACB0ZXZ3_MELEN</name>
<keyword evidence="2" id="KW-1185">Reference proteome</keyword>
<organism evidence="1 2">
    <name type="scientific">Meloidogyne enterolobii</name>
    <name type="common">Root-knot nematode worm</name>
    <name type="synonym">Meloidogyne mayaguensis</name>
    <dbReference type="NCBI Taxonomy" id="390850"/>
    <lineage>
        <taxon>Eukaryota</taxon>
        <taxon>Metazoa</taxon>
        <taxon>Ecdysozoa</taxon>
        <taxon>Nematoda</taxon>
        <taxon>Chromadorea</taxon>
        <taxon>Rhabditida</taxon>
        <taxon>Tylenchina</taxon>
        <taxon>Tylenchomorpha</taxon>
        <taxon>Tylenchoidea</taxon>
        <taxon>Meloidogynidae</taxon>
        <taxon>Meloidogyninae</taxon>
        <taxon>Meloidogyne</taxon>
    </lineage>
</organism>
<evidence type="ECO:0000313" key="1">
    <source>
        <dbReference type="EMBL" id="CAK5083870.1"/>
    </source>
</evidence>
<accession>A0ACB0ZXZ3</accession>
<comment type="caution">
    <text evidence="1">The sequence shown here is derived from an EMBL/GenBank/DDBJ whole genome shotgun (WGS) entry which is preliminary data.</text>
</comment>
<reference evidence="1" key="1">
    <citation type="submission" date="2023-11" db="EMBL/GenBank/DDBJ databases">
        <authorList>
            <person name="Poullet M."/>
        </authorList>
    </citation>
    <scope>NUCLEOTIDE SEQUENCE</scope>
    <source>
        <strain evidence="1">E1834</strain>
    </source>
</reference>
<dbReference type="Proteomes" id="UP001497535">
    <property type="component" value="Unassembled WGS sequence"/>
</dbReference>
<protein>
    <submittedName>
        <fullName evidence="1">Uncharacterized protein</fullName>
    </submittedName>
</protein>
<proteinExistence type="predicted"/>
<sequence>MYTPAIARSIFSNHFRKVWFDTSEIGIPTHLWYIDILSSIDIKNAVNKK</sequence>
<gene>
    <name evidence="1" type="ORF">MENTE1834_LOCUS31246</name>
</gene>
<evidence type="ECO:0000313" key="2">
    <source>
        <dbReference type="Proteomes" id="UP001497535"/>
    </source>
</evidence>